<dbReference type="GeneID" id="38774951"/>
<gene>
    <name evidence="9" type="ORF">SCP_0109160</name>
</gene>
<dbReference type="InterPro" id="IPR018617">
    <property type="entry name" value="Ima1_N"/>
</dbReference>
<evidence type="ECO:0000256" key="4">
    <source>
        <dbReference type="ARBA" id="ARBA00023136"/>
    </source>
</evidence>
<accession>A0A401G797</accession>
<dbReference type="Pfam" id="PF09779">
    <property type="entry name" value="Ima1_N"/>
    <property type="match status" value="1"/>
</dbReference>
<dbReference type="Proteomes" id="UP000287166">
    <property type="component" value="Unassembled WGS sequence"/>
</dbReference>
<evidence type="ECO:0000256" key="1">
    <source>
        <dbReference type="ARBA" id="ARBA00004473"/>
    </source>
</evidence>
<feature type="domain" description="Ima1 N-terminal" evidence="8">
    <location>
        <begin position="11"/>
        <end position="140"/>
    </location>
</feature>
<dbReference type="RefSeq" id="XP_027608947.1">
    <property type="nucleotide sequence ID" value="XM_027753146.1"/>
</dbReference>
<dbReference type="GO" id="GO:0044732">
    <property type="term" value="C:mitotic spindle pole body"/>
    <property type="evidence" value="ECO:0007669"/>
    <property type="project" value="TreeGrafter"/>
</dbReference>
<evidence type="ECO:0000256" key="5">
    <source>
        <dbReference type="ARBA" id="ARBA00023242"/>
    </source>
</evidence>
<dbReference type="EMBL" id="BFAD01000001">
    <property type="protein sequence ID" value="GBE78034.1"/>
    <property type="molecule type" value="Genomic_DNA"/>
</dbReference>
<dbReference type="GO" id="GO:0034992">
    <property type="term" value="C:microtubule organizing center attachment site"/>
    <property type="evidence" value="ECO:0007669"/>
    <property type="project" value="TreeGrafter"/>
</dbReference>
<name>A0A401G797_9APHY</name>
<dbReference type="InParanoid" id="A0A401G797"/>
<dbReference type="GO" id="GO:0071765">
    <property type="term" value="P:nuclear inner membrane organization"/>
    <property type="evidence" value="ECO:0007669"/>
    <property type="project" value="InterPro"/>
</dbReference>
<dbReference type="GO" id="GO:0034506">
    <property type="term" value="C:chromosome, centromeric core domain"/>
    <property type="evidence" value="ECO:0007669"/>
    <property type="project" value="TreeGrafter"/>
</dbReference>
<keyword evidence="2 7" id="KW-0812">Transmembrane</keyword>
<dbReference type="OrthoDB" id="5966927at2759"/>
<feature type="transmembrane region" description="Helical" evidence="7">
    <location>
        <begin position="187"/>
        <end position="208"/>
    </location>
</feature>
<evidence type="ECO:0000256" key="7">
    <source>
        <dbReference type="SAM" id="Phobius"/>
    </source>
</evidence>
<evidence type="ECO:0000259" key="8">
    <source>
        <dbReference type="Pfam" id="PF09779"/>
    </source>
</evidence>
<dbReference type="InterPro" id="IPR042321">
    <property type="entry name" value="Ima1"/>
</dbReference>
<feature type="transmembrane region" description="Helical" evidence="7">
    <location>
        <begin position="220"/>
        <end position="241"/>
    </location>
</feature>
<feature type="compositionally biased region" description="Acidic residues" evidence="6">
    <location>
        <begin position="430"/>
        <end position="448"/>
    </location>
</feature>
<feature type="transmembrane region" description="Helical" evidence="7">
    <location>
        <begin position="528"/>
        <end position="547"/>
    </location>
</feature>
<evidence type="ECO:0000256" key="6">
    <source>
        <dbReference type="SAM" id="MobiDB-lite"/>
    </source>
</evidence>
<protein>
    <recommendedName>
        <fullName evidence="8">Ima1 N-terminal domain-containing protein</fullName>
    </recommendedName>
</protein>
<evidence type="ECO:0000256" key="3">
    <source>
        <dbReference type="ARBA" id="ARBA00022989"/>
    </source>
</evidence>
<organism evidence="9 10">
    <name type="scientific">Sparassis crispa</name>
    <dbReference type="NCBI Taxonomy" id="139825"/>
    <lineage>
        <taxon>Eukaryota</taxon>
        <taxon>Fungi</taxon>
        <taxon>Dikarya</taxon>
        <taxon>Basidiomycota</taxon>
        <taxon>Agaricomycotina</taxon>
        <taxon>Agaricomycetes</taxon>
        <taxon>Polyporales</taxon>
        <taxon>Sparassidaceae</taxon>
        <taxon>Sparassis</taxon>
    </lineage>
</organism>
<keyword evidence="10" id="KW-1185">Reference proteome</keyword>
<keyword evidence="4 7" id="KW-0472">Membrane</keyword>
<reference evidence="9 10" key="1">
    <citation type="journal article" date="2018" name="Sci. Rep.">
        <title>Genome sequence of the cauliflower mushroom Sparassis crispa (Hanabiratake) and its association with beneficial usage.</title>
        <authorList>
            <person name="Kiyama R."/>
            <person name="Furutani Y."/>
            <person name="Kawaguchi K."/>
            <person name="Nakanishi T."/>
        </authorList>
    </citation>
    <scope>NUCLEOTIDE SEQUENCE [LARGE SCALE GENOMIC DNA]</scope>
</reference>
<keyword evidence="5" id="KW-0539">Nucleus</keyword>
<comment type="subcellular location">
    <subcellularLocation>
        <location evidence="1">Nucleus inner membrane</location>
        <topology evidence="1">Multi-pass membrane protein</topology>
    </subcellularLocation>
</comment>
<evidence type="ECO:0000313" key="9">
    <source>
        <dbReference type="EMBL" id="GBE78034.1"/>
    </source>
</evidence>
<sequence length="554" mass="62662">MSKIFRQHSSVACFYCQTAITPFPHNPRSFRCPNCDCWNRYGNDGEIISEEPAMHDEKMNTRSFARRGSPRKDRLPSIYGSVLFCHTCQTNQMLLAQLLSNYLPPQDDPEYAERSETYDEYRRSVEVRYPPVCAECAPAVEEEIRRRDQMARTQALGGFLHATKRTTLQAPESQKDKDRLQREIAAWKIRGCLWLGSLACALGGYVAVVSRQGVLRLPGSFRLVIPVITPCSILWTVWDPTYASLRREQFQGRAVRQRGKRVYVVLQMMAWLSRLCTSVFIALSLYRPEWDRVQLWDDPQSTEARMYCSISIVLELFVLVTSHFTLQLQHPPKIRLMDGSEDRYQFMSPTSSQPSTRSTTPAVAIEPDLLNGLSLSSNGVMRTTTPKPKPIFGVASFPAGPSQSPSRSHPAGPSSTTPSSPLRHAPPNDSDMEIADDEFPSASDDPDAMDWSPIRPTQHPPRSDKKPVRLTIPDDGVWLRPQRFFAPEEPTGLENLFAKTIKLADDEQQCRGGASGVRRQAGRRCWPAWWALIGMLPLLPLAGFVWYSRWKGVS</sequence>
<feature type="transmembrane region" description="Helical" evidence="7">
    <location>
        <begin position="262"/>
        <end position="284"/>
    </location>
</feature>
<dbReference type="GO" id="GO:0005637">
    <property type="term" value="C:nuclear inner membrane"/>
    <property type="evidence" value="ECO:0007669"/>
    <property type="project" value="UniProtKB-SubCell"/>
</dbReference>
<feature type="transmembrane region" description="Helical" evidence="7">
    <location>
        <begin position="304"/>
        <end position="326"/>
    </location>
</feature>
<proteinExistence type="predicted"/>
<evidence type="ECO:0000313" key="10">
    <source>
        <dbReference type="Proteomes" id="UP000287166"/>
    </source>
</evidence>
<dbReference type="PANTHER" id="PTHR28538">
    <property type="entry name" value="INTEGRAL INNER NUCLEAR MEMBRANE PROTEIN IMA1"/>
    <property type="match status" value="1"/>
</dbReference>
<dbReference type="PANTHER" id="PTHR28538:SF1">
    <property type="entry name" value="INTEGRAL INNER NUCLEAR MEMBRANE PROTEIN IMA1"/>
    <property type="match status" value="1"/>
</dbReference>
<dbReference type="AlphaFoldDB" id="A0A401G797"/>
<feature type="region of interest" description="Disordered" evidence="6">
    <location>
        <begin position="374"/>
        <end position="470"/>
    </location>
</feature>
<keyword evidence="3 7" id="KW-1133">Transmembrane helix</keyword>
<evidence type="ECO:0000256" key="2">
    <source>
        <dbReference type="ARBA" id="ARBA00022692"/>
    </source>
</evidence>
<comment type="caution">
    <text evidence="9">The sequence shown here is derived from an EMBL/GenBank/DDBJ whole genome shotgun (WGS) entry which is preliminary data.</text>
</comment>
<dbReference type="STRING" id="139825.A0A401G797"/>